<dbReference type="EMBL" id="OB675645">
    <property type="protein sequence ID" value="CAD7235944.1"/>
    <property type="molecule type" value="Genomic_DNA"/>
</dbReference>
<dbReference type="GO" id="GO:0003723">
    <property type="term" value="F:RNA binding"/>
    <property type="evidence" value="ECO:0007669"/>
    <property type="project" value="UniProtKB-UniRule"/>
</dbReference>
<accession>A0A7R8ZTH8</accession>
<dbReference type="SUPFAM" id="SSF54768">
    <property type="entry name" value="dsRNA-binding domain-like"/>
    <property type="match status" value="1"/>
</dbReference>
<feature type="region of interest" description="Disordered" evidence="1">
    <location>
        <begin position="1"/>
        <end position="33"/>
    </location>
</feature>
<dbReference type="PROSITE" id="PS50137">
    <property type="entry name" value="DS_RBD"/>
    <property type="match status" value="1"/>
</dbReference>
<feature type="compositionally biased region" description="Basic residues" evidence="1">
    <location>
        <begin position="1"/>
        <end position="11"/>
    </location>
</feature>
<dbReference type="SMART" id="SM00358">
    <property type="entry name" value="DSRM"/>
    <property type="match status" value="1"/>
</dbReference>
<feature type="non-terminal residue" evidence="2">
    <location>
        <position position="135"/>
    </location>
</feature>
<organism evidence="2">
    <name type="scientific">Cyprideis torosa</name>
    <dbReference type="NCBI Taxonomy" id="163714"/>
    <lineage>
        <taxon>Eukaryota</taxon>
        <taxon>Metazoa</taxon>
        <taxon>Ecdysozoa</taxon>
        <taxon>Arthropoda</taxon>
        <taxon>Crustacea</taxon>
        <taxon>Oligostraca</taxon>
        <taxon>Ostracoda</taxon>
        <taxon>Podocopa</taxon>
        <taxon>Podocopida</taxon>
        <taxon>Cytherocopina</taxon>
        <taxon>Cytheroidea</taxon>
        <taxon>Cytherideidae</taxon>
        <taxon>Cyprideis</taxon>
    </lineage>
</organism>
<proteinExistence type="predicted"/>
<dbReference type="Pfam" id="PF00035">
    <property type="entry name" value="dsrm"/>
    <property type="match status" value="1"/>
</dbReference>
<dbReference type="AlphaFoldDB" id="A0A7R8ZTH8"/>
<dbReference type="InterPro" id="IPR014720">
    <property type="entry name" value="dsRBD_dom"/>
</dbReference>
<protein>
    <submittedName>
        <fullName evidence="2">Uncharacterized protein</fullName>
    </submittedName>
</protein>
<evidence type="ECO:0000313" key="2">
    <source>
        <dbReference type="EMBL" id="CAD7235944.1"/>
    </source>
</evidence>
<dbReference type="CDD" id="cd00048">
    <property type="entry name" value="DSRM_SF"/>
    <property type="match status" value="1"/>
</dbReference>
<name>A0A7R8ZTH8_9CRUS</name>
<evidence type="ECO:0000256" key="1">
    <source>
        <dbReference type="SAM" id="MobiDB-lite"/>
    </source>
</evidence>
<reference evidence="2" key="1">
    <citation type="submission" date="2020-11" db="EMBL/GenBank/DDBJ databases">
        <authorList>
            <person name="Tran Van P."/>
        </authorList>
    </citation>
    <scope>NUCLEOTIDE SEQUENCE</scope>
</reference>
<dbReference type="Gene3D" id="3.30.160.20">
    <property type="match status" value="1"/>
</dbReference>
<gene>
    <name evidence="2" type="ORF">CTOB1V02_LOCUS13759</name>
</gene>
<sequence>MEMKQNAKKRPRPVDELTGHPVPKLRKYNPNEPLRTPLSALHEIVVLTKDSINYEVLEQTKAGSTVKALFRGQEFIGSGPNKKMAKQACAQAILMNVFPRDFDPRGVVLVPCDGEQVPEDFASDETGAAMTAELK</sequence>